<proteinExistence type="predicted"/>
<evidence type="ECO:0000313" key="2">
    <source>
        <dbReference type="Proteomes" id="UP000735302"/>
    </source>
</evidence>
<dbReference type="AlphaFoldDB" id="A0AAV4DC15"/>
<sequence length="85" mass="8960">MGVFESLGSLALYFHNINGIFRGGTVAYLVGRLATRPQKDDLRLSGFTSGQGASGGARTHVRGVPTDFRADSLATVPPTPRMLPG</sequence>
<keyword evidence="2" id="KW-1185">Reference proteome</keyword>
<name>A0AAV4DC15_9GAST</name>
<organism evidence="1 2">
    <name type="scientific">Plakobranchus ocellatus</name>
    <dbReference type="NCBI Taxonomy" id="259542"/>
    <lineage>
        <taxon>Eukaryota</taxon>
        <taxon>Metazoa</taxon>
        <taxon>Spiralia</taxon>
        <taxon>Lophotrochozoa</taxon>
        <taxon>Mollusca</taxon>
        <taxon>Gastropoda</taxon>
        <taxon>Heterobranchia</taxon>
        <taxon>Euthyneura</taxon>
        <taxon>Panpulmonata</taxon>
        <taxon>Sacoglossa</taxon>
        <taxon>Placobranchoidea</taxon>
        <taxon>Plakobranchidae</taxon>
        <taxon>Plakobranchus</taxon>
    </lineage>
</organism>
<comment type="caution">
    <text evidence="1">The sequence shown here is derived from an EMBL/GenBank/DDBJ whole genome shotgun (WGS) entry which is preliminary data.</text>
</comment>
<accession>A0AAV4DC15</accession>
<dbReference type="Proteomes" id="UP000735302">
    <property type="component" value="Unassembled WGS sequence"/>
</dbReference>
<dbReference type="EMBL" id="BLXT01007705">
    <property type="protein sequence ID" value="GFO41585.1"/>
    <property type="molecule type" value="Genomic_DNA"/>
</dbReference>
<evidence type="ECO:0000313" key="1">
    <source>
        <dbReference type="EMBL" id="GFO41585.1"/>
    </source>
</evidence>
<gene>
    <name evidence="1" type="ORF">PoB_006809000</name>
</gene>
<reference evidence="1 2" key="1">
    <citation type="journal article" date="2021" name="Elife">
        <title>Chloroplast acquisition without the gene transfer in kleptoplastic sea slugs, Plakobranchus ocellatus.</title>
        <authorList>
            <person name="Maeda T."/>
            <person name="Takahashi S."/>
            <person name="Yoshida T."/>
            <person name="Shimamura S."/>
            <person name="Takaki Y."/>
            <person name="Nagai Y."/>
            <person name="Toyoda A."/>
            <person name="Suzuki Y."/>
            <person name="Arimoto A."/>
            <person name="Ishii H."/>
            <person name="Satoh N."/>
            <person name="Nishiyama T."/>
            <person name="Hasebe M."/>
            <person name="Maruyama T."/>
            <person name="Minagawa J."/>
            <person name="Obokata J."/>
            <person name="Shigenobu S."/>
        </authorList>
    </citation>
    <scope>NUCLEOTIDE SEQUENCE [LARGE SCALE GENOMIC DNA]</scope>
</reference>
<protein>
    <submittedName>
        <fullName evidence="1">Uncharacterized protein</fullName>
    </submittedName>
</protein>